<keyword evidence="2" id="KW-1185">Reference proteome</keyword>
<dbReference type="AlphaFoldDB" id="A0A0L0GQM2"/>
<evidence type="ECO:0000313" key="2">
    <source>
        <dbReference type="Proteomes" id="UP000037393"/>
    </source>
</evidence>
<name>A0A0L0GQM2_9ENTR</name>
<accession>A0A0L0GQM2</accession>
<dbReference type="EMBL" id="JNGI01000139">
    <property type="protein sequence ID" value="KNC90718.1"/>
    <property type="molecule type" value="Genomic_DNA"/>
</dbReference>
<sequence length="124" mass="14229">MYGSDFNGEVIIDSNEELLSFLAKRPAFNSNNFAFSFNESGFPQLNIFVKDNLCVLYFMGEEGESFVSCNEKKMDGVEFFYENMEGGTVTLARENIVPVTVMNEASKYFFETKIRPVCCEWMEL</sequence>
<protein>
    <submittedName>
        <fullName evidence="1">Uncharacterized protein</fullName>
    </submittedName>
</protein>
<proteinExistence type="predicted"/>
<dbReference type="OrthoDB" id="1150956at2"/>
<comment type="caution">
    <text evidence="1">The sequence shown here is derived from an EMBL/GenBank/DDBJ whole genome shotgun (WGS) entry which is preliminary data.</text>
</comment>
<organism evidence="1 2">
    <name type="scientific">Trabulsiella odontotermitis</name>
    <dbReference type="NCBI Taxonomy" id="379893"/>
    <lineage>
        <taxon>Bacteria</taxon>
        <taxon>Pseudomonadati</taxon>
        <taxon>Pseudomonadota</taxon>
        <taxon>Gammaproteobacteria</taxon>
        <taxon>Enterobacterales</taxon>
        <taxon>Enterobacteriaceae</taxon>
        <taxon>Trabulsiella</taxon>
    </lineage>
</organism>
<dbReference type="RefSeq" id="WP_049857722.1">
    <property type="nucleotide sequence ID" value="NZ_JNGI01000139.1"/>
</dbReference>
<dbReference type="Proteomes" id="UP000037393">
    <property type="component" value="Unassembled WGS sequence"/>
</dbReference>
<reference evidence="1 2" key="1">
    <citation type="journal article" date="2015" name="Appl. Environ. Microbiol.">
        <title>The Enterobacterium Trabulsiella odontotermitis Presents Novel Adaptations Related to Its Association with Fungus-Growing Termites.</title>
        <authorList>
            <person name="Sapountzis P."/>
            <person name="Gruntjes T."/>
            <person name="Otani S."/>
            <person name="Estevez J."/>
            <person name="da Costa R.R."/>
            <person name="Plunkett G.3rd."/>
            <person name="Perna N.T."/>
            <person name="Poulsen M."/>
        </authorList>
    </citation>
    <scope>NUCLEOTIDE SEQUENCE [LARGE SCALE GENOMIC DNA]</scope>
    <source>
        <strain evidence="1 2">12</strain>
    </source>
</reference>
<gene>
    <name evidence="1" type="ORF">GM31_03395</name>
</gene>
<evidence type="ECO:0000313" key="1">
    <source>
        <dbReference type="EMBL" id="KNC90718.1"/>
    </source>
</evidence>
<dbReference type="PATRIC" id="fig|379893.4.peg.695"/>